<dbReference type="Proteomes" id="UP000241436">
    <property type="component" value="Unassembled WGS sequence"/>
</dbReference>
<proteinExistence type="predicted"/>
<evidence type="ECO:0000256" key="2">
    <source>
        <dbReference type="ARBA" id="ARBA00022649"/>
    </source>
</evidence>
<keyword evidence="7" id="KW-1185">Reference proteome</keyword>
<dbReference type="GO" id="GO:0004540">
    <property type="term" value="F:RNA nuclease activity"/>
    <property type="evidence" value="ECO:0007669"/>
    <property type="project" value="InterPro"/>
</dbReference>
<name>A0A2T4TYJ8_9BACT</name>
<dbReference type="AlphaFoldDB" id="A0A2T4TYJ8"/>
<dbReference type="Pfam" id="PF01934">
    <property type="entry name" value="HepT-like"/>
    <property type="match status" value="1"/>
</dbReference>
<reference evidence="6 7" key="1">
    <citation type="submission" date="2017-09" db="EMBL/GenBank/DDBJ databases">
        <title>Bloom of a denitrifying methanotroph, Candidatus Methylomirabilis limnetica, in a deep stratified lake.</title>
        <authorList>
            <person name="Graf J.S."/>
            <person name="Marchant H.K."/>
            <person name="Tienken D."/>
            <person name="Hach P.F."/>
            <person name="Brand A."/>
            <person name="Schubert C.J."/>
            <person name="Kuypers M.M."/>
            <person name="Milucka J."/>
        </authorList>
    </citation>
    <scope>NUCLEOTIDE SEQUENCE [LARGE SCALE GENOMIC DNA]</scope>
    <source>
        <strain evidence="6 7">Zug</strain>
    </source>
</reference>
<keyword evidence="1" id="KW-0597">Phosphoprotein</keyword>
<evidence type="ECO:0000256" key="4">
    <source>
        <dbReference type="ARBA" id="ARBA00022741"/>
    </source>
</evidence>
<dbReference type="InterPro" id="IPR008201">
    <property type="entry name" value="HepT-like"/>
</dbReference>
<dbReference type="PANTHER" id="PTHR34139">
    <property type="entry name" value="UPF0331 PROTEIN MJ0127"/>
    <property type="match status" value="1"/>
</dbReference>
<dbReference type="GO" id="GO:0016787">
    <property type="term" value="F:hydrolase activity"/>
    <property type="evidence" value="ECO:0007669"/>
    <property type="project" value="UniProtKB-KW"/>
</dbReference>
<evidence type="ECO:0000256" key="5">
    <source>
        <dbReference type="ARBA" id="ARBA00022801"/>
    </source>
</evidence>
<evidence type="ECO:0000256" key="3">
    <source>
        <dbReference type="ARBA" id="ARBA00022722"/>
    </source>
</evidence>
<keyword evidence="2" id="KW-1277">Toxin-antitoxin system</keyword>
<reference evidence="7" key="2">
    <citation type="journal article" date="2018" name="Environ. Microbiol.">
        <title>Bloom of a denitrifying methanotroph, 'Candidatus Methylomirabilis limnetica', in a deep stratified lake.</title>
        <authorList>
            <person name="Graf J.S."/>
            <person name="Mayr M.J."/>
            <person name="Marchant H.K."/>
            <person name="Tienken D."/>
            <person name="Hach P.F."/>
            <person name="Brand A."/>
            <person name="Schubert C.J."/>
            <person name="Kuypers M.M."/>
            <person name="Milucka J."/>
        </authorList>
    </citation>
    <scope>NUCLEOTIDE SEQUENCE [LARGE SCALE GENOMIC DNA]</scope>
    <source>
        <strain evidence="7">Zug</strain>
    </source>
</reference>
<sequence length="116" mass="13202">MQKDDLVFLGHMLDTARKALDKIQGKSRSDYDADENLRLALAHLIQIIGEAARRVSPEWHTAHPEIPWSEIIGMRHKVVHDYLNVDEDIVWEVVTSDLSRLVAALERIVPPDDVDA</sequence>
<dbReference type="EMBL" id="NVQC01000017">
    <property type="protein sequence ID" value="PTL36195.1"/>
    <property type="molecule type" value="Genomic_DNA"/>
</dbReference>
<comment type="caution">
    <text evidence="6">The sequence shown here is derived from an EMBL/GenBank/DDBJ whole genome shotgun (WGS) entry which is preliminary data.</text>
</comment>
<evidence type="ECO:0000313" key="7">
    <source>
        <dbReference type="Proteomes" id="UP000241436"/>
    </source>
</evidence>
<dbReference type="GO" id="GO:0110001">
    <property type="term" value="C:toxin-antitoxin complex"/>
    <property type="evidence" value="ECO:0007669"/>
    <property type="project" value="InterPro"/>
</dbReference>
<dbReference type="OrthoDB" id="9810538at2"/>
<accession>A0A2T4TYJ8</accession>
<gene>
    <name evidence="6" type="ORF">CLG94_05935</name>
</gene>
<dbReference type="RefSeq" id="WP_107561942.1">
    <property type="nucleotide sequence ID" value="NZ_NVQC01000017.1"/>
</dbReference>
<dbReference type="GO" id="GO:0000166">
    <property type="term" value="F:nucleotide binding"/>
    <property type="evidence" value="ECO:0007669"/>
    <property type="project" value="UniProtKB-KW"/>
</dbReference>
<dbReference type="PANTHER" id="PTHR34139:SF1">
    <property type="entry name" value="RNASE MJ1380-RELATED"/>
    <property type="match status" value="1"/>
</dbReference>
<evidence type="ECO:0000256" key="1">
    <source>
        <dbReference type="ARBA" id="ARBA00022553"/>
    </source>
</evidence>
<keyword evidence="3" id="KW-0540">Nuclease</keyword>
<keyword evidence="4" id="KW-0547">Nucleotide-binding</keyword>
<organism evidence="6 7">
    <name type="scientific">Candidatus Methylomirabilis limnetica</name>
    <dbReference type="NCBI Taxonomy" id="2033718"/>
    <lineage>
        <taxon>Bacteria</taxon>
        <taxon>Candidatus Methylomirabilota</taxon>
        <taxon>Candidatus Methylomirabilia</taxon>
        <taxon>Candidatus Methylomirabilales</taxon>
        <taxon>Candidatus Methylomirabilaceae</taxon>
        <taxon>Candidatus Methylomirabilis</taxon>
    </lineage>
</organism>
<keyword evidence="5" id="KW-0378">Hydrolase</keyword>
<evidence type="ECO:0008006" key="8">
    <source>
        <dbReference type="Google" id="ProtNLM"/>
    </source>
</evidence>
<protein>
    <recommendedName>
        <fullName evidence="8">DUF86 domain-containing protein</fullName>
    </recommendedName>
</protein>
<dbReference type="InterPro" id="IPR051813">
    <property type="entry name" value="HepT_RNase_toxin"/>
</dbReference>
<evidence type="ECO:0000313" key="6">
    <source>
        <dbReference type="EMBL" id="PTL36195.1"/>
    </source>
</evidence>